<dbReference type="InterPro" id="IPR014284">
    <property type="entry name" value="RNA_pol_sigma-70_dom"/>
</dbReference>
<dbReference type="Gene3D" id="1.10.10.10">
    <property type="entry name" value="Winged helix-like DNA-binding domain superfamily/Winged helix DNA-binding domain"/>
    <property type="match status" value="1"/>
</dbReference>
<dbReference type="EMBL" id="CP063458">
    <property type="protein sequence ID" value="QOV87713.1"/>
    <property type="molecule type" value="Genomic_DNA"/>
</dbReference>
<dbReference type="GO" id="GO:0016987">
    <property type="term" value="F:sigma factor activity"/>
    <property type="evidence" value="ECO:0007669"/>
    <property type="project" value="UniProtKB-KW"/>
</dbReference>
<dbReference type="InterPro" id="IPR007627">
    <property type="entry name" value="RNA_pol_sigma70_r2"/>
</dbReference>
<dbReference type="InterPro" id="IPR013325">
    <property type="entry name" value="RNA_pol_sigma_r2"/>
</dbReference>
<dbReference type="GO" id="GO:0003677">
    <property type="term" value="F:DNA binding"/>
    <property type="evidence" value="ECO:0007669"/>
    <property type="project" value="UniProtKB-KW"/>
</dbReference>
<evidence type="ECO:0000313" key="9">
    <source>
        <dbReference type="Proteomes" id="UP000593765"/>
    </source>
</evidence>
<reference evidence="8 9" key="1">
    <citation type="submission" date="2020-10" db="EMBL/GenBank/DDBJ databases">
        <title>Wide distribution of Phycisphaera-like planctomycetes from WD2101 soil group in peatlands and genome analysis of the first cultivated representative.</title>
        <authorList>
            <person name="Dedysh S.N."/>
            <person name="Beletsky A.V."/>
            <person name="Ivanova A."/>
            <person name="Kulichevskaya I.S."/>
            <person name="Suzina N.E."/>
            <person name="Philippov D.A."/>
            <person name="Rakitin A.L."/>
            <person name="Mardanov A.V."/>
            <person name="Ravin N.V."/>
        </authorList>
    </citation>
    <scope>NUCLEOTIDE SEQUENCE [LARGE SCALE GENOMIC DNA]</scope>
    <source>
        <strain evidence="8 9">M1803</strain>
    </source>
</reference>
<dbReference type="Pfam" id="PF08281">
    <property type="entry name" value="Sigma70_r4_2"/>
    <property type="match status" value="1"/>
</dbReference>
<dbReference type="Gene3D" id="1.10.1740.10">
    <property type="match status" value="1"/>
</dbReference>
<dbReference type="NCBIfam" id="TIGR02937">
    <property type="entry name" value="sigma70-ECF"/>
    <property type="match status" value="1"/>
</dbReference>
<dbReference type="InterPro" id="IPR036388">
    <property type="entry name" value="WH-like_DNA-bd_sf"/>
</dbReference>
<sequence length="183" mass="20582">MTRVNPAMIADWFDAHGRALVLYARQLLPERPVQADDLVQDLFVKLLALAADCNGSPVPPNPAAWLHKCLRNACLDERRGRVRRQRREQSAATDRPVWFEPRPEDLIDARLAQCAMESLPELARQVVTLRIWSGLTLAEVADVTGMGVSTVHDHYRKALSAMRSMIETQAAELRSRHDVSNPP</sequence>
<dbReference type="InterPro" id="IPR013249">
    <property type="entry name" value="RNA_pol_sigma70_r4_t2"/>
</dbReference>
<dbReference type="AlphaFoldDB" id="A0A7M2WQM0"/>
<evidence type="ECO:0000256" key="4">
    <source>
        <dbReference type="ARBA" id="ARBA00023125"/>
    </source>
</evidence>
<evidence type="ECO:0000256" key="5">
    <source>
        <dbReference type="ARBA" id="ARBA00023163"/>
    </source>
</evidence>
<dbReference type="GO" id="GO:0006352">
    <property type="term" value="P:DNA-templated transcription initiation"/>
    <property type="evidence" value="ECO:0007669"/>
    <property type="project" value="InterPro"/>
</dbReference>
<evidence type="ECO:0000259" key="6">
    <source>
        <dbReference type="Pfam" id="PF04542"/>
    </source>
</evidence>
<gene>
    <name evidence="8" type="ORF">IPV69_15625</name>
</gene>
<feature type="domain" description="RNA polymerase sigma factor 70 region 4 type 2" evidence="7">
    <location>
        <begin position="112"/>
        <end position="162"/>
    </location>
</feature>
<dbReference type="InterPro" id="IPR013324">
    <property type="entry name" value="RNA_pol_sigma_r3/r4-like"/>
</dbReference>
<dbReference type="CDD" id="cd06171">
    <property type="entry name" value="Sigma70_r4"/>
    <property type="match status" value="1"/>
</dbReference>
<dbReference type="RefSeq" id="WP_206290623.1">
    <property type="nucleotide sequence ID" value="NZ_CP063458.1"/>
</dbReference>
<evidence type="ECO:0000256" key="2">
    <source>
        <dbReference type="ARBA" id="ARBA00023015"/>
    </source>
</evidence>
<dbReference type="KEGG" id="hbs:IPV69_15625"/>
<protein>
    <submittedName>
        <fullName evidence="8">Sigma-70 family RNA polymerase sigma factor</fullName>
    </submittedName>
</protein>
<dbReference type="SUPFAM" id="SSF88659">
    <property type="entry name" value="Sigma3 and sigma4 domains of RNA polymerase sigma factors"/>
    <property type="match status" value="1"/>
</dbReference>
<evidence type="ECO:0000313" key="8">
    <source>
        <dbReference type="EMBL" id="QOV87713.1"/>
    </source>
</evidence>
<dbReference type="PANTHER" id="PTHR43133">
    <property type="entry name" value="RNA POLYMERASE ECF-TYPE SIGMA FACTO"/>
    <property type="match status" value="1"/>
</dbReference>
<organism evidence="8 9">
    <name type="scientific">Humisphaera borealis</name>
    <dbReference type="NCBI Taxonomy" id="2807512"/>
    <lineage>
        <taxon>Bacteria</taxon>
        <taxon>Pseudomonadati</taxon>
        <taxon>Planctomycetota</taxon>
        <taxon>Phycisphaerae</taxon>
        <taxon>Tepidisphaerales</taxon>
        <taxon>Tepidisphaeraceae</taxon>
        <taxon>Humisphaera</taxon>
    </lineage>
</organism>
<keyword evidence="9" id="KW-1185">Reference proteome</keyword>
<dbReference type="InterPro" id="IPR039425">
    <property type="entry name" value="RNA_pol_sigma-70-like"/>
</dbReference>
<name>A0A7M2WQM0_9BACT</name>
<dbReference type="PANTHER" id="PTHR43133:SF8">
    <property type="entry name" value="RNA POLYMERASE SIGMA FACTOR HI_1459-RELATED"/>
    <property type="match status" value="1"/>
</dbReference>
<feature type="domain" description="RNA polymerase sigma-70 region 2" evidence="6">
    <location>
        <begin position="13"/>
        <end position="83"/>
    </location>
</feature>
<keyword evidence="2" id="KW-0805">Transcription regulation</keyword>
<dbReference type="SUPFAM" id="SSF88946">
    <property type="entry name" value="Sigma2 domain of RNA polymerase sigma factors"/>
    <property type="match status" value="1"/>
</dbReference>
<keyword evidence="5" id="KW-0804">Transcription</keyword>
<dbReference type="Proteomes" id="UP000593765">
    <property type="component" value="Chromosome"/>
</dbReference>
<keyword evidence="3" id="KW-0731">Sigma factor</keyword>
<evidence type="ECO:0000259" key="7">
    <source>
        <dbReference type="Pfam" id="PF08281"/>
    </source>
</evidence>
<keyword evidence="4" id="KW-0238">DNA-binding</keyword>
<comment type="similarity">
    <text evidence="1">Belongs to the sigma-70 factor family. ECF subfamily.</text>
</comment>
<accession>A0A7M2WQM0</accession>
<proteinExistence type="inferred from homology"/>
<evidence type="ECO:0000256" key="1">
    <source>
        <dbReference type="ARBA" id="ARBA00010641"/>
    </source>
</evidence>
<evidence type="ECO:0000256" key="3">
    <source>
        <dbReference type="ARBA" id="ARBA00023082"/>
    </source>
</evidence>
<dbReference type="Pfam" id="PF04542">
    <property type="entry name" value="Sigma70_r2"/>
    <property type="match status" value="1"/>
</dbReference>